<dbReference type="EMBL" id="JAYMYQ010000003">
    <property type="protein sequence ID" value="KAK7344573.1"/>
    <property type="molecule type" value="Genomic_DNA"/>
</dbReference>
<name>A0AAN9M3E8_CANGL</name>
<comment type="caution">
    <text evidence="1">The sequence shown here is derived from an EMBL/GenBank/DDBJ whole genome shotgun (WGS) entry which is preliminary data.</text>
</comment>
<proteinExistence type="predicted"/>
<organism evidence="1 2">
    <name type="scientific">Canavalia gladiata</name>
    <name type="common">Sword bean</name>
    <name type="synonym">Dolichos gladiatus</name>
    <dbReference type="NCBI Taxonomy" id="3824"/>
    <lineage>
        <taxon>Eukaryota</taxon>
        <taxon>Viridiplantae</taxon>
        <taxon>Streptophyta</taxon>
        <taxon>Embryophyta</taxon>
        <taxon>Tracheophyta</taxon>
        <taxon>Spermatophyta</taxon>
        <taxon>Magnoliopsida</taxon>
        <taxon>eudicotyledons</taxon>
        <taxon>Gunneridae</taxon>
        <taxon>Pentapetalae</taxon>
        <taxon>rosids</taxon>
        <taxon>fabids</taxon>
        <taxon>Fabales</taxon>
        <taxon>Fabaceae</taxon>
        <taxon>Papilionoideae</taxon>
        <taxon>50 kb inversion clade</taxon>
        <taxon>NPAAA clade</taxon>
        <taxon>indigoferoid/millettioid clade</taxon>
        <taxon>Phaseoleae</taxon>
        <taxon>Canavalia</taxon>
    </lineage>
</organism>
<reference evidence="1 2" key="1">
    <citation type="submission" date="2024-01" db="EMBL/GenBank/DDBJ databases">
        <title>The genomes of 5 underutilized Papilionoideae crops provide insights into root nodulation and disease resistanc.</title>
        <authorList>
            <person name="Jiang F."/>
        </authorList>
    </citation>
    <scope>NUCLEOTIDE SEQUENCE [LARGE SCALE GENOMIC DNA]</scope>
    <source>
        <strain evidence="1">LVBAO_FW01</strain>
        <tissue evidence="1">Leaves</tissue>
    </source>
</reference>
<dbReference type="AlphaFoldDB" id="A0AAN9M3E8"/>
<evidence type="ECO:0000313" key="1">
    <source>
        <dbReference type="EMBL" id="KAK7344573.1"/>
    </source>
</evidence>
<dbReference type="Proteomes" id="UP001367508">
    <property type="component" value="Unassembled WGS sequence"/>
</dbReference>
<protein>
    <submittedName>
        <fullName evidence="1">Uncharacterized protein</fullName>
    </submittedName>
</protein>
<accession>A0AAN9M3E8</accession>
<keyword evidence="2" id="KW-1185">Reference proteome</keyword>
<sequence length="160" mass="17691">MLLSAPVYGSGFSFPTKPQTYSRGHYAHFPFNRLDLVNGASFSPICIILQNWAKLLSTSLSGSPTQSIEEALAGCCRNSTLTRFIALNRKRLLCISSISVKLEGLEAVIKVIWGLILKVVLPVSIHKPVESWSQVQYPTPTFEGVPKSDIFWCVLLTTSF</sequence>
<gene>
    <name evidence="1" type="ORF">VNO77_14333</name>
</gene>
<evidence type="ECO:0000313" key="2">
    <source>
        <dbReference type="Proteomes" id="UP001367508"/>
    </source>
</evidence>